<evidence type="ECO:0000313" key="3">
    <source>
        <dbReference type="Proteomes" id="UP000284250"/>
    </source>
</evidence>
<dbReference type="EMBL" id="QYCN01000003">
    <property type="protein sequence ID" value="RIY13420.1"/>
    <property type="molecule type" value="Genomic_DNA"/>
</dbReference>
<name>A0A418R757_9BACT</name>
<gene>
    <name evidence="2" type="ORF">D0T11_03000</name>
</gene>
<dbReference type="Proteomes" id="UP000284250">
    <property type="component" value="Unassembled WGS sequence"/>
</dbReference>
<sequence>MPMPDSDTPFAATKKCPHCGLWTEWEQRPTDRCQHCGQVLEVRRAASDQQRQQQADAPLAPVLLIEIKPDDGPATRFFKHLIRGGQLAFAAIIAFLVWLVTVVAA</sequence>
<keyword evidence="1" id="KW-0472">Membrane</keyword>
<evidence type="ECO:0000256" key="1">
    <source>
        <dbReference type="SAM" id="Phobius"/>
    </source>
</evidence>
<accession>A0A418R757</accession>
<dbReference type="AlphaFoldDB" id="A0A418R757"/>
<keyword evidence="1" id="KW-0812">Transmembrane</keyword>
<organism evidence="2 3">
    <name type="scientific">Hymenobacter rubripertinctus</name>
    <dbReference type="NCBI Taxonomy" id="2029981"/>
    <lineage>
        <taxon>Bacteria</taxon>
        <taxon>Pseudomonadati</taxon>
        <taxon>Bacteroidota</taxon>
        <taxon>Cytophagia</taxon>
        <taxon>Cytophagales</taxon>
        <taxon>Hymenobacteraceae</taxon>
        <taxon>Hymenobacter</taxon>
    </lineage>
</organism>
<protein>
    <submittedName>
        <fullName evidence="2">Uncharacterized protein</fullName>
    </submittedName>
</protein>
<reference evidence="2 3" key="2">
    <citation type="submission" date="2019-01" db="EMBL/GenBank/DDBJ databases">
        <title>Hymenobacter humicola sp. nov., isolated from soils in Antarctica.</title>
        <authorList>
            <person name="Sedlacek I."/>
            <person name="Holochova P."/>
            <person name="Kralova S."/>
            <person name="Pantucek R."/>
            <person name="Stankova E."/>
            <person name="Vrbovska V."/>
            <person name="Kristofova L."/>
            <person name="Svec P."/>
            <person name="Busse H.-J."/>
        </authorList>
    </citation>
    <scope>NUCLEOTIDE SEQUENCE [LARGE SCALE GENOMIC DNA]</scope>
    <source>
        <strain evidence="2 3">CCM 8852</strain>
    </source>
</reference>
<reference evidence="2 3" key="1">
    <citation type="submission" date="2018-09" db="EMBL/GenBank/DDBJ databases">
        <authorList>
            <person name="Zeman M."/>
            <person name="Pardy F."/>
        </authorList>
    </citation>
    <scope>NUCLEOTIDE SEQUENCE [LARGE SCALE GENOMIC DNA]</scope>
    <source>
        <strain evidence="2 3">CCM 8852</strain>
    </source>
</reference>
<feature type="transmembrane region" description="Helical" evidence="1">
    <location>
        <begin position="87"/>
        <end position="104"/>
    </location>
</feature>
<proteinExistence type="predicted"/>
<keyword evidence="1" id="KW-1133">Transmembrane helix</keyword>
<keyword evidence="3" id="KW-1185">Reference proteome</keyword>
<evidence type="ECO:0000313" key="2">
    <source>
        <dbReference type="EMBL" id="RIY13420.1"/>
    </source>
</evidence>
<comment type="caution">
    <text evidence="2">The sequence shown here is derived from an EMBL/GenBank/DDBJ whole genome shotgun (WGS) entry which is preliminary data.</text>
</comment>